<protein>
    <submittedName>
        <fullName evidence="2">Uncharacterized protein</fullName>
    </submittedName>
</protein>
<feature type="transmembrane region" description="Helical" evidence="1">
    <location>
        <begin position="12"/>
        <end position="31"/>
    </location>
</feature>
<evidence type="ECO:0000313" key="3">
    <source>
        <dbReference type="Proteomes" id="UP000654075"/>
    </source>
</evidence>
<keyword evidence="1" id="KW-1133">Transmembrane helix</keyword>
<reference evidence="2" key="1">
    <citation type="submission" date="2021-02" db="EMBL/GenBank/DDBJ databases">
        <authorList>
            <person name="Dougan E. K."/>
            <person name="Rhodes N."/>
            <person name="Thang M."/>
            <person name="Chan C."/>
        </authorList>
    </citation>
    <scope>NUCLEOTIDE SEQUENCE</scope>
</reference>
<name>A0A813EE32_POLGL</name>
<proteinExistence type="predicted"/>
<dbReference type="AlphaFoldDB" id="A0A813EE32"/>
<sequence>AAGFLKHDLSQIVGVLELIGGAVLLPRWRVVSDLLGKGGAEKSLRYGCWMILWALGIIVSTYKRKSFVCWSQAFLTLELLRSRGGQSAVLLGVGMLVAGTAAGLGLQAAFGMGKGKIS</sequence>
<comment type="caution">
    <text evidence="2">The sequence shown here is derived from an EMBL/GenBank/DDBJ whole genome shotgun (WGS) entry which is preliminary data.</text>
</comment>
<feature type="non-terminal residue" evidence="2">
    <location>
        <position position="118"/>
    </location>
</feature>
<feature type="transmembrane region" description="Helical" evidence="1">
    <location>
        <begin position="88"/>
        <end position="110"/>
    </location>
</feature>
<accession>A0A813EE32</accession>
<gene>
    <name evidence="2" type="ORF">PGLA1383_LOCUS15615</name>
</gene>
<organism evidence="2 3">
    <name type="scientific">Polarella glacialis</name>
    <name type="common">Dinoflagellate</name>
    <dbReference type="NCBI Taxonomy" id="89957"/>
    <lineage>
        <taxon>Eukaryota</taxon>
        <taxon>Sar</taxon>
        <taxon>Alveolata</taxon>
        <taxon>Dinophyceae</taxon>
        <taxon>Suessiales</taxon>
        <taxon>Suessiaceae</taxon>
        <taxon>Polarella</taxon>
    </lineage>
</organism>
<evidence type="ECO:0000313" key="2">
    <source>
        <dbReference type="EMBL" id="CAE8597164.1"/>
    </source>
</evidence>
<keyword evidence="3" id="KW-1185">Reference proteome</keyword>
<dbReference type="Proteomes" id="UP000654075">
    <property type="component" value="Unassembled WGS sequence"/>
</dbReference>
<evidence type="ECO:0000256" key="1">
    <source>
        <dbReference type="SAM" id="Phobius"/>
    </source>
</evidence>
<dbReference type="OrthoDB" id="10266266at2759"/>
<keyword evidence="1" id="KW-0812">Transmembrane</keyword>
<dbReference type="EMBL" id="CAJNNV010009256">
    <property type="protein sequence ID" value="CAE8597164.1"/>
    <property type="molecule type" value="Genomic_DNA"/>
</dbReference>
<feature type="transmembrane region" description="Helical" evidence="1">
    <location>
        <begin position="43"/>
        <end position="62"/>
    </location>
</feature>
<keyword evidence="1" id="KW-0472">Membrane</keyword>